<dbReference type="SUPFAM" id="SSF53807">
    <property type="entry name" value="Helical backbone' metal receptor"/>
    <property type="match status" value="1"/>
</dbReference>
<evidence type="ECO:0000256" key="3">
    <source>
        <dbReference type="ARBA" id="ARBA00022729"/>
    </source>
</evidence>
<dbReference type="PANTHER" id="PTHR42953:SF3">
    <property type="entry name" value="HIGH-AFFINITY ZINC UPTAKE SYSTEM PROTEIN ZNUA"/>
    <property type="match status" value="1"/>
</dbReference>
<keyword evidence="3 4" id="KW-0732">Signal</keyword>
<sequence length="289" mass="32741">MRKSVVSLVCACVAVMMAACAGGSKADREEVRVITVSILPQKYFLEKIVGDRFDVKCMLDKGGNPETYEPSMSYMMNLEKSDAYFLMGSIGFELSIRSKIKEYNPDIKVCDVSEGIELISGSHHFDADDKEGIDPHTWTSVANARVIIKNMLDDVVELDPEHKAEYESNYRDFDRELSEFQDSIALRLQSVKGGAFVVWHPSLSYFARDYGLEQISLEYDGKEVPVKYMEKKVAYAVSRKPSVFFFQKGMDTNQARTVNAQIGTRLVEINPLDYDWKSEIMKIADALSR</sequence>
<protein>
    <submittedName>
        <fullName evidence="5">Zinc ABC transporter substrate-binding protein</fullName>
    </submittedName>
</protein>
<dbReference type="Proteomes" id="UP000823598">
    <property type="component" value="Unassembled WGS sequence"/>
</dbReference>
<comment type="similarity">
    <text evidence="1">Belongs to the bacterial solute-binding protein 9 family.</text>
</comment>
<reference evidence="5" key="1">
    <citation type="submission" date="2020-10" db="EMBL/GenBank/DDBJ databases">
        <authorList>
            <person name="Gilroy R."/>
        </authorList>
    </citation>
    <scope>NUCLEOTIDE SEQUENCE</scope>
    <source>
        <strain evidence="5">6919</strain>
    </source>
</reference>
<gene>
    <name evidence="5" type="ORF">IAB88_04320</name>
</gene>
<keyword evidence="2" id="KW-0813">Transport</keyword>
<dbReference type="Gene3D" id="3.40.50.1980">
    <property type="entry name" value="Nitrogenase molybdenum iron protein domain"/>
    <property type="match status" value="2"/>
</dbReference>
<dbReference type="AlphaFoldDB" id="A0A9D9IPA5"/>
<dbReference type="GO" id="GO:0030001">
    <property type="term" value="P:metal ion transport"/>
    <property type="evidence" value="ECO:0007669"/>
    <property type="project" value="InterPro"/>
</dbReference>
<name>A0A9D9IPA5_9BACT</name>
<dbReference type="PROSITE" id="PS51257">
    <property type="entry name" value="PROKAR_LIPOPROTEIN"/>
    <property type="match status" value="1"/>
</dbReference>
<dbReference type="GO" id="GO:0046872">
    <property type="term" value="F:metal ion binding"/>
    <property type="evidence" value="ECO:0007669"/>
    <property type="project" value="InterPro"/>
</dbReference>
<evidence type="ECO:0000256" key="4">
    <source>
        <dbReference type="SAM" id="SignalP"/>
    </source>
</evidence>
<dbReference type="InterPro" id="IPR006127">
    <property type="entry name" value="ZnuA-like"/>
</dbReference>
<evidence type="ECO:0000313" key="6">
    <source>
        <dbReference type="Proteomes" id="UP000823598"/>
    </source>
</evidence>
<accession>A0A9D9IPA5</accession>
<dbReference type="PANTHER" id="PTHR42953">
    <property type="entry name" value="HIGH-AFFINITY ZINC UPTAKE SYSTEM PROTEIN ZNUA-RELATED"/>
    <property type="match status" value="1"/>
</dbReference>
<feature type="signal peptide" evidence="4">
    <location>
        <begin position="1"/>
        <end position="21"/>
    </location>
</feature>
<organism evidence="5 6">
    <name type="scientific">Candidatus Limisoma faecipullorum</name>
    <dbReference type="NCBI Taxonomy" id="2840854"/>
    <lineage>
        <taxon>Bacteria</taxon>
        <taxon>Pseudomonadati</taxon>
        <taxon>Bacteroidota</taxon>
        <taxon>Bacteroidia</taxon>
        <taxon>Bacteroidales</taxon>
        <taxon>Candidatus Limisoma</taxon>
    </lineage>
</organism>
<reference evidence="5" key="2">
    <citation type="journal article" date="2021" name="PeerJ">
        <title>Extensive microbial diversity within the chicken gut microbiome revealed by metagenomics and culture.</title>
        <authorList>
            <person name="Gilroy R."/>
            <person name="Ravi A."/>
            <person name="Getino M."/>
            <person name="Pursley I."/>
            <person name="Horton D.L."/>
            <person name="Alikhan N.F."/>
            <person name="Baker D."/>
            <person name="Gharbi K."/>
            <person name="Hall N."/>
            <person name="Watson M."/>
            <person name="Adriaenssens E.M."/>
            <person name="Foster-Nyarko E."/>
            <person name="Jarju S."/>
            <person name="Secka A."/>
            <person name="Antonio M."/>
            <person name="Oren A."/>
            <person name="Chaudhuri R.R."/>
            <person name="La Ragione R."/>
            <person name="Hildebrand F."/>
            <person name="Pallen M.J."/>
        </authorList>
    </citation>
    <scope>NUCLEOTIDE SEQUENCE</scope>
    <source>
        <strain evidence="5">6919</strain>
    </source>
</reference>
<evidence type="ECO:0000256" key="1">
    <source>
        <dbReference type="ARBA" id="ARBA00011028"/>
    </source>
</evidence>
<dbReference type="Pfam" id="PF01297">
    <property type="entry name" value="ZnuA"/>
    <property type="match status" value="1"/>
</dbReference>
<comment type="caution">
    <text evidence="5">The sequence shown here is derived from an EMBL/GenBank/DDBJ whole genome shotgun (WGS) entry which is preliminary data.</text>
</comment>
<dbReference type="EMBL" id="JADIMC010000050">
    <property type="protein sequence ID" value="MBO8476197.1"/>
    <property type="molecule type" value="Genomic_DNA"/>
</dbReference>
<feature type="chain" id="PRO_5038692953" evidence="4">
    <location>
        <begin position="22"/>
        <end position="289"/>
    </location>
</feature>
<evidence type="ECO:0000256" key="2">
    <source>
        <dbReference type="ARBA" id="ARBA00022448"/>
    </source>
</evidence>
<evidence type="ECO:0000313" key="5">
    <source>
        <dbReference type="EMBL" id="MBO8476197.1"/>
    </source>
</evidence>
<dbReference type="InterPro" id="IPR050492">
    <property type="entry name" value="Bact_metal-bind_prot9"/>
</dbReference>
<proteinExistence type="inferred from homology"/>